<evidence type="ECO:0008006" key="5">
    <source>
        <dbReference type="Google" id="ProtNLM"/>
    </source>
</evidence>
<comment type="caution">
    <text evidence="3">The sequence shown here is derived from an EMBL/GenBank/DDBJ whole genome shotgun (WGS) entry which is preliminary data.</text>
</comment>
<dbReference type="SUPFAM" id="SSF49785">
    <property type="entry name" value="Galactose-binding domain-like"/>
    <property type="match status" value="1"/>
</dbReference>
<gene>
    <name evidence="3" type="ORF">D9758_004553</name>
</gene>
<protein>
    <recommendedName>
        <fullName evidence="5">Lectin</fullName>
    </recommendedName>
</protein>
<reference evidence="3 4" key="1">
    <citation type="journal article" date="2020" name="ISME J.">
        <title>Uncovering the hidden diversity of litter-decomposition mechanisms in mushroom-forming fungi.</title>
        <authorList>
            <person name="Floudas D."/>
            <person name="Bentzer J."/>
            <person name="Ahren D."/>
            <person name="Johansson T."/>
            <person name="Persson P."/>
            <person name="Tunlid A."/>
        </authorList>
    </citation>
    <scope>NUCLEOTIDE SEQUENCE [LARGE SCALE GENOMIC DNA]</scope>
    <source>
        <strain evidence="3 4">CBS 291.85</strain>
    </source>
</reference>
<dbReference type="EMBL" id="JAACJM010000002">
    <property type="protein sequence ID" value="KAF5374281.1"/>
    <property type="molecule type" value="Genomic_DNA"/>
</dbReference>
<feature type="signal peptide" evidence="2">
    <location>
        <begin position="1"/>
        <end position="18"/>
    </location>
</feature>
<dbReference type="Gene3D" id="2.60.120.260">
    <property type="entry name" value="Galactose-binding domain-like"/>
    <property type="match status" value="2"/>
</dbReference>
<sequence>MTLLLGVTLLFATHNTQAAWMSGHGGNGVSLMRRQDPGLDFLLANWIWTNEVTAGSVGDAPVGSRPFRKSFAPPQGKTPSHMNIAVATDNIGILYVNGNQVIVSPDWLNPQTSCVPLISGTNVIALNVTNTAVPTSNPAGLLVSADFFYTDGTSSHIVSDSSWRFIAPTIPVGFQSPTFDDSRWSTAISQVGYPSSPWDAITISPLVVGNTVTFASSQFIWTNELPGPGQDVPAGPRAFRRTITFSPSTVSVSAEILLTVDNEFSLYVNGRFIGSGTDWEVASRFVVNDIQGPNVEVAIFAVNALPGPAGVLASIKLVEQQILGCPTAVNVVSDSQWKAFSGTPPVGFQVAGFDDSRWPPAVAEGNVNSSPWTNGVTIPTGTTPAGTPIPGAPGGPARHV</sequence>
<feature type="compositionally biased region" description="Polar residues" evidence="1">
    <location>
        <begin position="366"/>
        <end position="376"/>
    </location>
</feature>
<keyword evidence="2" id="KW-0732">Signal</keyword>
<evidence type="ECO:0000313" key="4">
    <source>
        <dbReference type="Proteomes" id="UP000559256"/>
    </source>
</evidence>
<proteinExistence type="predicted"/>
<feature type="compositionally biased region" description="Low complexity" evidence="1">
    <location>
        <begin position="377"/>
        <end position="400"/>
    </location>
</feature>
<feature type="region of interest" description="Disordered" evidence="1">
    <location>
        <begin position="364"/>
        <end position="400"/>
    </location>
</feature>
<feature type="chain" id="PRO_5034634383" description="Lectin" evidence="2">
    <location>
        <begin position="19"/>
        <end position="400"/>
    </location>
</feature>
<dbReference type="Proteomes" id="UP000559256">
    <property type="component" value="Unassembled WGS sequence"/>
</dbReference>
<evidence type="ECO:0000313" key="3">
    <source>
        <dbReference type="EMBL" id="KAF5374281.1"/>
    </source>
</evidence>
<organism evidence="3 4">
    <name type="scientific">Tetrapyrgos nigripes</name>
    <dbReference type="NCBI Taxonomy" id="182062"/>
    <lineage>
        <taxon>Eukaryota</taxon>
        <taxon>Fungi</taxon>
        <taxon>Dikarya</taxon>
        <taxon>Basidiomycota</taxon>
        <taxon>Agaricomycotina</taxon>
        <taxon>Agaricomycetes</taxon>
        <taxon>Agaricomycetidae</taxon>
        <taxon>Agaricales</taxon>
        <taxon>Marasmiineae</taxon>
        <taxon>Marasmiaceae</taxon>
        <taxon>Tetrapyrgos</taxon>
    </lineage>
</organism>
<keyword evidence="4" id="KW-1185">Reference proteome</keyword>
<name>A0A8H5GZP1_9AGAR</name>
<evidence type="ECO:0000256" key="1">
    <source>
        <dbReference type="SAM" id="MobiDB-lite"/>
    </source>
</evidence>
<evidence type="ECO:0000256" key="2">
    <source>
        <dbReference type="SAM" id="SignalP"/>
    </source>
</evidence>
<dbReference type="AlphaFoldDB" id="A0A8H5GZP1"/>
<dbReference type="InterPro" id="IPR008979">
    <property type="entry name" value="Galactose-bd-like_sf"/>
</dbReference>
<dbReference type="OrthoDB" id="10036721at2759"/>
<accession>A0A8H5GZP1</accession>